<reference evidence="2" key="1">
    <citation type="submission" date="2023-03" db="EMBL/GenBank/DDBJ databases">
        <title>Massive genome expansion in bonnet fungi (Mycena s.s.) driven by repeated elements and novel gene families across ecological guilds.</title>
        <authorList>
            <consortium name="Lawrence Berkeley National Laboratory"/>
            <person name="Harder C.B."/>
            <person name="Miyauchi S."/>
            <person name="Viragh M."/>
            <person name="Kuo A."/>
            <person name="Thoen E."/>
            <person name="Andreopoulos B."/>
            <person name="Lu D."/>
            <person name="Skrede I."/>
            <person name="Drula E."/>
            <person name="Henrissat B."/>
            <person name="Morin E."/>
            <person name="Kohler A."/>
            <person name="Barry K."/>
            <person name="LaButti K."/>
            <person name="Morin E."/>
            <person name="Salamov A."/>
            <person name="Lipzen A."/>
            <person name="Mereny Z."/>
            <person name="Hegedus B."/>
            <person name="Baldrian P."/>
            <person name="Stursova M."/>
            <person name="Weitz H."/>
            <person name="Taylor A."/>
            <person name="Grigoriev I.V."/>
            <person name="Nagy L.G."/>
            <person name="Martin F."/>
            <person name="Kauserud H."/>
        </authorList>
    </citation>
    <scope>NUCLEOTIDE SEQUENCE</scope>
    <source>
        <strain evidence="2">CBHHK182m</strain>
    </source>
</reference>
<feature type="region of interest" description="Disordered" evidence="1">
    <location>
        <begin position="67"/>
        <end position="88"/>
    </location>
</feature>
<feature type="region of interest" description="Disordered" evidence="1">
    <location>
        <begin position="247"/>
        <end position="304"/>
    </location>
</feature>
<feature type="compositionally biased region" description="Gly residues" evidence="1">
    <location>
        <begin position="547"/>
        <end position="556"/>
    </location>
</feature>
<dbReference type="AlphaFoldDB" id="A0AAD7GRP4"/>
<protein>
    <submittedName>
        <fullName evidence="2">Uncharacterized protein</fullName>
    </submittedName>
</protein>
<dbReference type="InterPro" id="IPR036638">
    <property type="entry name" value="HLH_DNA-bd_sf"/>
</dbReference>
<evidence type="ECO:0000256" key="1">
    <source>
        <dbReference type="SAM" id="MobiDB-lite"/>
    </source>
</evidence>
<feature type="compositionally biased region" description="Low complexity" evidence="1">
    <location>
        <begin position="256"/>
        <end position="287"/>
    </location>
</feature>
<feature type="compositionally biased region" description="Acidic residues" evidence="1">
    <location>
        <begin position="376"/>
        <end position="385"/>
    </location>
</feature>
<keyword evidence="3" id="KW-1185">Reference proteome</keyword>
<feature type="region of interest" description="Disordered" evidence="1">
    <location>
        <begin position="515"/>
        <end position="556"/>
    </location>
</feature>
<feature type="compositionally biased region" description="Low complexity" evidence="1">
    <location>
        <begin position="67"/>
        <end position="83"/>
    </location>
</feature>
<feature type="region of interest" description="Disordered" evidence="1">
    <location>
        <begin position="187"/>
        <end position="226"/>
    </location>
</feature>
<accession>A0AAD7GRP4</accession>
<comment type="caution">
    <text evidence="2">The sequence shown here is derived from an EMBL/GenBank/DDBJ whole genome shotgun (WGS) entry which is preliminary data.</text>
</comment>
<organism evidence="2 3">
    <name type="scientific">Mycena metata</name>
    <dbReference type="NCBI Taxonomy" id="1033252"/>
    <lineage>
        <taxon>Eukaryota</taxon>
        <taxon>Fungi</taxon>
        <taxon>Dikarya</taxon>
        <taxon>Basidiomycota</taxon>
        <taxon>Agaricomycotina</taxon>
        <taxon>Agaricomycetes</taxon>
        <taxon>Agaricomycetidae</taxon>
        <taxon>Agaricales</taxon>
        <taxon>Marasmiineae</taxon>
        <taxon>Mycenaceae</taxon>
        <taxon>Mycena</taxon>
    </lineage>
</organism>
<feature type="region of interest" description="Disordered" evidence="1">
    <location>
        <begin position="360"/>
        <end position="399"/>
    </location>
</feature>
<evidence type="ECO:0000313" key="3">
    <source>
        <dbReference type="Proteomes" id="UP001215598"/>
    </source>
</evidence>
<dbReference type="EMBL" id="JARKIB010000497">
    <property type="protein sequence ID" value="KAJ7703793.1"/>
    <property type="molecule type" value="Genomic_DNA"/>
</dbReference>
<sequence length="728" mass="78134">MSTLKSEDLGLDPSDPLNLLLHNHSQHNLDDDSSPSFTTIDLGIGMDIDTTDFGLFNPFRFTFETPSPLLSSESESGGSTGSFSPPPSMRAASNAGLVLAVQIGSDPQYHPPAFTAPPPPSYPTPNTATSVFTTTATQSRPKISPTTIERRYRTNLNTRIQSLPQVVPALRVHGVVDRVAAIKAGEPYPVCTFPSGESDDEGGGGRKRKEAKAGEKKKCGRPRKVVPLPASAAASALANSSHVASPALSTSVPMHSSTAASSSKTSPAARANTSSAHSRSSRSSPTPTSLPLPPNYRMRTKGTSSHRWASRARCMYGYGLEGGMGLLQAFHLPASAAVLVSAMWPVGRGVWARYLASASASSAPPPTLLEKTKVGEEEEGSETETDGERSAGSVGSLSKEDVDAFEQGSQIQAQAHREAEACILYDSTPLRTRLRTAFRLYTSAPPSTSSTSASTTPRSSVRARSSTETADARWRLLALLVRPVPLLGARVAPRLWVGIDDAAWADEARACNACNAHPHPRTKPNTNTRAGTKANAKGGRATHVGGRRGGGAAAHGRGTGVRAGGVGGFFYLHRFYFHFPRLHYIVFIDFHRRLHERGHRRLRRRNHRHPREVARARERERREERAALEVARGLGGRIARLGVRVGCVVEGSSLSNEGLDDEDGEEEQDGAEADVEKLLRAIVLYRRVFGSPSSPSAFPAWTLKHFTGGANADREEANFERSIGLAFG</sequence>
<proteinExistence type="predicted"/>
<dbReference type="Proteomes" id="UP001215598">
    <property type="component" value="Unassembled WGS sequence"/>
</dbReference>
<evidence type="ECO:0000313" key="2">
    <source>
        <dbReference type="EMBL" id="KAJ7703793.1"/>
    </source>
</evidence>
<gene>
    <name evidence="2" type="ORF">B0H16DRAFT_1829349</name>
</gene>
<name>A0AAD7GRP4_9AGAR</name>
<feature type="region of interest" description="Disordered" evidence="1">
    <location>
        <begin position="443"/>
        <end position="467"/>
    </location>
</feature>
<dbReference type="Gene3D" id="4.10.280.10">
    <property type="entry name" value="Helix-loop-helix DNA-binding domain"/>
    <property type="match status" value="1"/>
</dbReference>
<dbReference type="GO" id="GO:0046983">
    <property type="term" value="F:protein dimerization activity"/>
    <property type="evidence" value="ECO:0007669"/>
    <property type="project" value="InterPro"/>
</dbReference>